<gene>
    <name evidence="1" type="ORF">E0H75_04975</name>
</gene>
<accession>A0A4R0JZQ0</accession>
<dbReference type="EMBL" id="SJKD01000001">
    <property type="protein sequence ID" value="TCC53083.1"/>
    <property type="molecule type" value="Genomic_DNA"/>
</dbReference>
<evidence type="ECO:0000313" key="2">
    <source>
        <dbReference type="Proteomes" id="UP000293342"/>
    </source>
</evidence>
<dbReference type="RefSeq" id="WP_131511807.1">
    <property type="nucleotide sequence ID" value="NZ_SJKD01000001.1"/>
</dbReference>
<evidence type="ECO:0000313" key="1">
    <source>
        <dbReference type="EMBL" id="TCC53083.1"/>
    </source>
</evidence>
<proteinExistence type="predicted"/>
<comment type="caution">
    <text evidence="1">The sequence shown here is derived from an EMBL/GenBank/DDBJ whole genome shotgun (WGS) entry which is preliminary data.</text>
</comment>
<protein>
    <submittedName>
        <fullName evidence="1">Uncharacterized protein</fullName>
    </submittedName>
</protein>
<reference evidence="1 2" key="1">
    <citation type="submission" date="2019-02" db="EMBL/GenBank/DDBJ databases">
        <title>Kribbella capetownensis sp. nov. and Kribbella speibonae sp. nov., isolated from soil.</title>
        <authorList>
            <person name="Curtis S.M."/>
            <person name="Norton I."/>
            <person name="Everest G.J."/>
            <person name="Meyers P.R."/>
        </authorList>
    </citation>
    <scope>NUCLEOTIDE SEQUENCE [LARGE SCALE GENOMIC DNA]</scope>
    <source>
        <strain evidence="1 2">YM53</strain>
    </source>
</reference>
<dbReference type="OrthoDB" id="3480573at2"/>
<keyword evidence="2" id="KW-1185">Reference proteome</keyword>
<sequence length="123" mass="14645">MPRRRPGQVRADVRFRLRTHPTDVIRVSNLPGLSPHGRTVLAYLEHTRLWPGAAAEALHIWERFVCSPYHRIHDYRYDEGCGMWECCPSLIEVQHILTTVEHNLPRHDARRFRRHLTHLDNLW</sequence>
<organism evidence="1 2">
    <name type="scientific">Kribbella capetownensis</name>
    <dbReference type="NCBI Taxonomy" id="1572659"/>
    <lineage>
        <taxon>Bacteria</taxon>
        <taxon>Bacillati</taxon>
        <taxon>Actinomycetota</taxon>
        <taxon>Actinomycetes</taxon>
        <taxon>Propionibacteriales</taxon>
        <taxon>Kribbellaceae</taxon>
        <taxon>Kribbella</taxon>
    </lineage>
</organism>
<name>A0A4R0JZQ0_9ACTN</name>
<dbReference type="AlphaFoldDB" id="A0A4R0JZQ0"/>
<dbReference type="Proteomes" id="UP000293342">
    <property type="component" value="Unassembled WGS sequence"/>
</dbReference>